<sequence>MKKRISSSCDACAFRRVKCDAERPCRECKIRGLDCTSLRTRGKRGPKGPRPATCRKIKEGQAEIMPRKTGRVTPAAATSGLSRLAQNRETSGSPAISGSSPESATSNDLNVPLDFYGPSCPRRLSIDAYCEYLRMFRDRLSPVWPVVAIDDLIAKIVMDANDYESYALAASMCAAGIAQLRLQEHTDSPDVPVSSYQFARDAQAAREQYEYRECHNLSSVLIPFFLHIYYANASKIRTSSVCLRESIASLHWLGLDRQETYEGLEPKERSLKLRLFWLLFISERTFCAQNCFPAVLLPIDEMPPYEESESEFGSITQAFSSLTRLFSHLQSNMMDSSMASRSAMDPTKVAAAQADLCAPPMHPTFTEVQRVDLFVTRQWIRILIWEYTTRHFKMSRDPSNQAFSLLLPITIARELLSLFPSVSAESIYAHGYGMELKVFRVADALLDILSCVPGSASQGGMCMGMGDILGSLKTILFGIGGPKSEFLDKLQIRMSNSELASRPWPYLAPQLHSGPSITKQQEDTLYEVDEYPIADGGSALQPLNSI</sequence>
<keyword evidence="2" id="KW-0479">Metal-binding</keyword>
<feature type="domain" description="Zn(2)-C6 fungal-type" evidence="9">
    <location>
        <begin position="8"/>
        <end position="37"/>
    </location>
</feature>
<gene>
    <name evidence="10" type="ORF">AAL_08411</name>
</gene>
<evidence type="ECO:0000259" key="9">
    <source>
        <dbReference type="PROSITE" id="PS50048"/>
    </source>
</evidence>
<evidence type="ECO:0000256" key="7">
    <source>
        <dbReference type="ARBA" id="ARBA00023242"/>
    </source>
</evidence>
<dbReference type="GO" id="GO:0003677">
    <property type="term" value="F:DNA binding"/>
    <property type="evidence" value="ECO:0007669"/>
    <property type="project" value="UniProtKB-KW"/>
</dbReference>
<dbReference type="InterPro" id="IPR001138">
    <property type="entry name" value="Zn2Cys6_DnaBD"/>
</dbReference>
<dbReference type="GO" id="GO:0005634">
    <property type="term" value="C:nucleus"/>
    <property type="evidence" value="ECO:0007669"/>
    <property type="project" value="UniProtKB-SubCell"/>
</dbReference>
<proteinExistence type="predicted"/>
<evidence type="ECO:0000256" key="6">
    <source>
        <dbReference type="ARBA" id="ARBA00023163"/>
    </source>
</evidence>
<dbReference type="OrthoDB" id="2534600at2759"/>
<keyword evidence="11" id="KW-1185">Reference proteome</keyword>
<feature type="region of interest" description="Disordered" evidence="8">
    <location>
        <begin position="84"/>
        <end position="108"/>
    </location>
</feature>
<keyword evidence="6" id="KW-0804">Transcription</keyword>
<dbReference type="Gene3D" id="4.10.240.10">
    <property type="entry name" value="Zn(2)-C6 fungal-type DNA-binding domain"/>
    <property type="match status" value="1"/>
</dbReference>
<dbReference type="SMART" id="SM00066">
    <property type="entry name" value="GAL4"/>
    <property type="match status" value="1"/>
</dbReference>
<dbReference type="CDD" id="cd00067">
    <property type="entry name" value="GAL4"/>
    <property type="match status" value="1"/>
</dbReference>
<evidence type="ECO:0000256" key="1">
    <source>
        <dbReference type="ARBA" id="ARBA00004123"/>
    </source>
</evidence>
<evidence type="ECO:0000256" key="5">
    <source>
        <dbReference type="ARBA" id="ARBA00023125"/>
    </source>
</evidence>
<dbReference type="Pfam" id="PF00172">
    <property type="entry name" value="Zn_clus"/>
    <property type="match status" value="1"/>
</dbReference>
<dbReference type="PANTHER" id="PTHR31668:SF18">
    <property type="entry name" value="MALTOSE FERMENTATION REGULATORY PROTEIN MAL13-RELATED"/>
    <property type="match status" value="1"/>
</dbReference>
<dbReference type="PANTHER" id="PTHR31668">
    <property type="entry name" value="GLUCOSE TRANSPORT TRANSCRIPTION REGULATOR RGT1-RELATED-RELATED"/>
    <property type="match status" value="1"/>
</dbReference>
<evidence type="ECO:0000256" key="8">
    <source>
        <dbReference type="SAM" id="MobiDB-lite"/>
    </source>
</evidence>
<dbReference type="AlphaFoldDB" id="A0A167VBK0"/>
<dbReference type="CDD" id="cd12148">
    <property type="entry name" value="fungal_TF_MHR"/>
    <property type="match status" value="1"/>
</dbReference>
<evidence type="ECO:0000256" key="2">
    <source>
        <dbReference type="ARBA" id="ARBA00022723"/>
    </source>
</evidence>
<organism evidence="10 11">
    <name type="scientific">Moelleriella libera RCEF 2490</name>
    <dbReference type="NCBI Taxonomy" id="1081109"/>
    <lineage>
        <taxon>Eukaryota</taxon>
        <taxon>Fungi</taxon>
        <taxon>Dikarya</taxon>
        <taxon>Ascomycota</taxon>
        <taxon>Pezizomycotina</taxon>
        <taxon>Sordariomycetes</taxon>
        <taxon>Hypocreomycetidae</taxon>
        <taxon>Hypocreales</taxon>
        <taxon>Clavicipitaceae</taxon>
        <taxon>Moelleriella</taxon>
    </lineage>
</organism>
<reference evidence="10 11" key="1">
    <citation type="journal article" date="2016" name="Genome Biol. Evol.">
        <title>Divergent and convergent evolution of fungal pathogenicity.</title>
        <authorList>
            <person name="Shang Y."/>
            <person name="Xiao G."/>
            <person name="Zheng P."/>
            <person name="Cen K."/>
            <person name="Zhan S."/>
            <person name="Wang C."/>
        </authorList>
    </citation>
    <scope>NUCLEOTIDE SEQUENCE [LARGE SCALE GENOMIC DNA]</scope>
    <source>
        <strain evidence="10 11">RCEF 2490</strain>
    </source>
</reference>
<evidence type="ECO:0000313" key="11">
    <source>
        <dbReference type="Proteomes" id="UP000078544"/>
    </source>
</evidence>
<keyword evidence="3" id="KW-0862">Zinc</keyword>
<comment type="caution">
    <text evidence="10">The sequence shown here is derived from an EMBL/GenBank/DDBJ whole genome shotgun (WGS) entry which is preliminary data.</text>
</comment>
<dbReference type="SUPFAM" id="SSF57701">
    <property type="entry name" value="Zn2/Cys6 DNA-binding domain"/>
    <property type="match status" value="1"/>
</dbReference>
<dbReference type="PROSITE" id="PS00463">
    <property type="entry name" value="ZN2_CY6_FUNGAL_1"/>
    <property type="match status" value="1"/>
</dbReference>
<accession>A0A167VBK0</accession>
<keyword evidence="7" id="KW-0539">Nucleus</keyword>
<dbReference type="PROSITE" id="PS50048">
    <property type="entry name" value="ZN2_CY6_FUNGAL_2"/>
    <property type="match status" value="1"/>
</dbReference>
<comment type="subcellular location">
    <subcellularLocation>
        <location evidence="1">Nucleus</location>
    </subcellularLocation>
</comment>
<name>A0A167VBK0_9HYPO</name>
<dbReference type="InterPro" id="IPR036864">
    <property type="entry name" value="Zn2-C6_fun-type_DNA-bd_sf"/>
</dbReference>
<dbReference type="InterPro" id="IPR050797">
    <property type="entry name" value="Carb_Metab_Trans_Reg"/>
</dbReference>
<dbReference type="GO" id="GO:0000981">
    <property type="term" value="F:DNA-binding transcription factor activity, RNA polymerase II-specific"/>
    <property type="evidence" value="ECO:0007669"/>
    <property type="project" value="InterPro"/>
</dbReference>
<keyword evidence="5" id="KW-0238">DNA-binding</keyword>
<dbReference type="GO" id="GO:0008270">
    <property type="term" value="F:zinc ion binding"/>
    <property type="evidence" value="ECO:0007669"/>
    <property type="project" value="InterPro"/>
</dbReference>
<keyword evidence="4" id="KW-0805">Transcription regulation</keyword>
<dbReference type="Proteomes" id="UP000078544">
    <property type="component" value="Unassembled WGS sequence"/>
</dbReference>
<dbReference type="EMBL" id="AZGY01000039">
    <property type="protein sequence ID" value="KZZ87306.1"/>
    <property type="molecule type" value="Genomic_DNA"/>
</dbReference>
<evidence type="ECO:0000313" key="10">
    <source>
        <dbReference type="EMBL" id="KZZ87306.1"/>
    </source>
</evidence>
<protein>
    <submittedName>
        <fullName evidence="10">AflYd/ sugR/ sugar regulator</fullName>
    </submittedName>
</protein>
<evidence type="ECO:0000256" key="3">
    <source>
        <dbReference type="ARBA" id="ARBA00022833"/>
    </source>
</evidence>
<evidence type="ECO:0000256" key="4">
    <source>
        <dbReference type="ARBA" id="ARBA00023015"/>
    </source>
</evidence>